<dbReference type="InterPro" id="IPR046668">
    <property type="entry name" value="DUF6538"/>
</dbReference>
<dbReference type="InterPro" id="IPR002104">
    <property type="entry name" value="Integrase_catalytic"/>
</dbReference>
<dbReference type="RefSeq" id="WP_089894774.1">
    <property type="nucleotide sequence ID" value="NZ_FNPR01000019.1"/>
</dbReference>
<dbReference type="GO" id="GO:0006310">
    <property type="term" value="P:DNA recombination"/>
    <property type="evidence" value="ECO:0007669"/>
    <property type="project" value="UniProtKB-KW"/>
</dbReference>
<dbReference type="PROSITE" id="PS51898">
    <property type="entry name" value="TYR_RECOMBINASE"/>
    <property type="match status" value="1"/>
</dbReference>
<evidence type="ECO:0000256" key="1">
    <source>
        <dbReference type="ARBA" id="ARBA00008857"/>
    </source>
</evidence>
<dbReference type="InterPro" id="IPR010998">
    <property type="entry name" value="Integrase_recombinase_N"/>
</dbReference>
<evidence type="ECO:0000259" key="5">
    <source>
        <dbReference type="PROSITE" id="PS51898"/>
    </source>
</evidence>
<name>A0A1H3NR74_9RHOB</name>
<dbReference type="InterPro" id="IPR050090">
    <property type="entry name" value="Tyrosine_recombinase_XerCD"/>
</dbReference>
<evidence type="ECO:0000313" key="6">
    <source>
        <dbReference type="EMBL" id="SDY90945.1"/>
    </source>
</evidence>
<feature type="non-terminal residue" evidence="6">
    <location>
        <position position="332"/>
    </location>
</feature>
<sequence length="332" mass="36632">MSPQIKYAYKRHNTWIYRRTYPKALQPILGSALKQSLKTSDATQAKLRVAELNQTFTTLIKEAQAHAAATPLTVTPPDIPTAAQAPRLGVTRPRYQRARLVGDGLVAELAQAYLTEASERLRPGSYKSVRFALSLLTSHLGNEQVGALTQAQGREVLGYITQLSPNVRKYREGKDAGLAELATLSQEHEASTLAPQTQARILKQMSQFLDWCVGEGELETNPWAALKVKDRPEVNPHGMLSDEQVRILLSAKDRVLHSALLFGLLTGMRSGEICGLMAEDVTAKGNLGRFISIRPNRVRLLKSKAAEREVPLHDILENLLDATLPTSGRLFP</sequence>
<keyword evidence="7" id="KW-1185">Reference proteome</keyword>
<dbReference type="Gene3D" id="1.10.150.130">
    <property type="match status" value="1"/>
</dbReference>
<dbReference type="SUPFAM" id="SSF56349">
    <property type="entry name" value="DNA breaking-rejoining enzymes"/>
    <property type="match status" value="1"/>
</dbReference>
<dbReference type="EMBL" id="FNPR01000019">
    <property type="protein sequence ID" value="SDY90945.1"/>
    <property type="molecule type" value="Genomic_DNA"/>
</dbReference>
<evidence type="ECO:0000313" key="7">
    <source>
        <dbReference type="Proteomes" id="UP000199026"/>
    </source>
</evidence>
<dbReference type="GeneID" id="78126006"/>
<dbReference type="PANTHER" id="PTHR30349">
    <property type="entry name" value="PHAGE INTEGRASE-RELATED"/>
    <property type="match status" value="1"/>
</dbReference>
<dbReference type="Proteomes" id="UP000199026">
    <property type="component" value="Unassembled WGS sequence"/>
</dbReference>
<organism evidence="6 7">
    <name type="scientific">Lentibacter algarum</name>
    <dbReference type="NCBI Taxonomy" id="576131"/>
    <lineage>
        <taxon>Bacteria</taxon>
        <taxon>Pseudomonadati</taxon>
        <taxon>Pseudomonadota</taxon>
        <taxon>Alphaproteobacteria</taxon>
        <taxon>Rhodobacterales</taxon>
        <taxon>Roseobacteraceae</taxon>
        <taxon>Lentibacter</taxon>
    </lineage>
</organism>
<dbReference type="STRING" id="576131.SAMN05444486_1191"/>
<reference evidence="6 7" key="1">
    <citation type="submission" date="2016-10" db="EMBL/GenBank/DDBJ databases">
        <authorList>
            <person name="de Groot N.N."/>
        </authorList>
    </citation>
    <scope>NUCLEOTIDE SEQUENCE [LARGE SCALE GENOMIC DNA]</scope>
    <source>
        <strain evidence="6 7">DSM 24677</strain>
    </source>
</reference>
<dbReference type="AlphaFoldDB" id="A0A1H3NR74"/>
<protein>
    <recommendedName>
        <fullName evidence="5">Tyr recombinase domain-containing protein</fullName>
    </recommendedName>
</protein>
<accession>A0A1H3NR74</accession>
<dbReference type="InterPro" id="IPR011010">
    <property type="entry name" value="DNA_brk_join_enz"/>
</dbReference>
<dbReference type="InterPro" id="IPR013762">
    <property type="entry name" value="Integrase-like_cat_sf"/>
</dbReference>
<evidence type="ECO:0000256" key="2">
    <source>
        <dbReference type="ARBA" id="ARBA00022908"/>
    </source>
</evidence>
<dbReference type="GO" id="GO:0015074">
    <property type="term" value="P:DNA integration"/>
    <property type="evidence" value="ECO:0007669"/>
    <property type="project" value="UniProtKB-KW"/>
</dbReference>
<evidence type="ECO:0000256" key="3">
    <source>
        <dbReference type="ARBA" id="ARBA00023125"/>
    </source>
</evidence>
<evidence type="ECO:0000256" key="4">
    <source>
        <dbReference type="ARBA" id="ARBA00023172"/>
    </source>
</evidence>
<feature type="domain" description="Tyr recombinase" evidence="5">
    <location>
        <begin position="234"/>
        <end position="332"/>
    </location>
</feature>
<keyword evidence="2" id="KW-0229">DNA integration</keyword>
<dbReference type="PANTHER" id="PTHR30349:SF41">
    <property type="entry name" value="INTEGRASE_RECOMBINASE PROTEIN MJ0367-RELATED"/>
    <property type="match status" value="1"/>
</dbReference>
<gene>
    <name evidence="6" type="ORF">SAMN05444486_1191</name>
</gene>
<proteinExistence type="inferred from homology"/>
<dbReference type="Gene3D" id="1.10.443.10">
    <property type="entry name" value="Intergrase catalytic core"/>
    <property type="match status" value="1"/>
</dbReference>
<dbReference type="Pfam" id="PF20172">
    <property type="entry name" value="DUF6538"/>
    <property type="match status" value="1"/>
</dbReference>
<keyword evidence="4" id="KW-0233">DNA recombination</keyword>
<dbReference type="OrthoDB" id="7222937at2"/>
<comment type="similarity">
    <text evidence="1">Belongs to the 'phage' integrase family.</text>
</comment>
<dbReference type="GO" id="GO:0003677">
    <property type="term" value="F:DNA binding"/>
    <property type="evidence" value="ECO:0007669"/>
    <property type="project" value="UniProtKB-KW"/>
</dbReference>
<keyword evidence="3" id="KW-0238">DNA-binding</keyword>